<reference evidence="1" key="1">
    <citation type="journal article" date="2021" name="PeerJ">
        <title>Extensive microbial diversity within the chicken gut microbiome revealed by metagenomics and culture.</title>
        <authorList>
            <person name="Gilroy R."/>
            <person name="Ravi A."/>
            <person name="Getino M."/>
            <person name="Pursley I."/>
            <person name="Horton D.L."/>
            <person name="Alikhan N.F."/>
            <person name="Baker D."/>
            <person name="Gharbi K."/>
            <person name="Hall N."/>
            <person name="Watson M."/>
            <person name="Adriaenssens E.M."/>
            <person name="Foster-Nyarko E."/>
            <person name="Jarju S."/>
            <person name="Secka A."/>
            <person name="Antonio M."/>
            <person name="Oren A."/>
            <person name="Chaudhuri R.R."/>
            <person name="La Ragione R."/>
            <person name="Hildebrand F."/>
            <person name="Pallen M.J."/>
        </authorList>
    </citation>
    <scope>NUCLEOTIDE SEQUENCE</scope>
    <source>
        <strain evidence="1">F6-686</strain>
    </source>
</reference>
<organism evidence="1 2">
    <name type="scientific">Candidatus Lactobacillus pullistercoris</name>
    <dbReference type="NCBI Taxonomy" id="2838636"/>
    <lineage>
        <taxon>Bacteria</taxon>
        <taxon>Bacillati</taxon>
        <taxon>Bacillota</taxon>
        <taxon>Bacilli</taxon>
        <taxon>Lactobacillales</taxon>
        <taxon>Lactobacillaceae</taxon>
        <taxon>Lactobacillus</taxon>
    </lineage>
</organism>
<evidence type="ECO:0000313" key="1">
    <source>
        <dbReference type="EMBL" id="MBU3828417.1"/>
    </source>
</evidence>
<protein>
    <submittedName>
        <fullName evidence="1">DUF177 domain-containing protein</fullName>
    </submittedName>
</protein>
<dbReference type="EMBL" id="JAHLFT010000064">
    <property type="protein sequence ID" value="MBU3828417.1"/>
    <property type="molecule type" value="Genomic_DNA"/>
</dbReference>
<name>A0A9E2KST9_9LACO</name>
<dbReference type="Proteomes" id="UP000823844">
    <property type="component" value="Unassembled WGS sequence"/>
</dbReference>
<dbReference type="AlphaFoldDB" id="A0A9E2KST9"/>
<evidence type="ECO:0000313" key="2">
    <source>
        <dbReference type="Proteomes" id="UP000823844"/>
    </source>
</evidence>
<gene>
    <name evidence="1" type="ORF">H9806_04680</name>
</gene>
<dbReference type="InterPro" id="IPR003772">
    <property type="entry name" value="YceD"/>
</dbReference>
<reference evidence="1" key="2">
    <citation type="submission" date="2021-04" db="EMBL/GenBank/DDBJ databases">
        <authorList>
            <person name="Gilroy R."/>
        </authorList>
    </citation>
    <scope>NUCLEOTIDE SEQUENCE</scope>
    <source>
        <strain evidence="1">F6-686</strain>
    </source>
</reference>
<accession>A0A9E2KST9</accession>
<sequence>MLTLNFSRIKNSSAPLTHIDRDVEVRPEFLKRSEKLLFEASNIHVTGDLFFDEPYVTGNFKVVADLVVPSSRSLKPVKFHEEFSFTENYSQEKPTKEELEENTDPIVKISNDQIDLQTAIEDNVLLNIPTTILTPEEKKKDIYPEGKGWEVISEKTFDEGKKNQINPAFAKLKVLLNNDQKNEGK</sequence>
<proteinExistence type="predicted"/>
<dbReference type="Pfam" id="PF02620">
    <property type="entry name" value="YceD"/>
    <property type="match status" value="1"/>
</dbReference>
<comment type="caution">
    <text evidence="1">The sequence shown here is derived from an EMBL/GenBank/DDBJ whole genome shotgun (WGS) entry which is preliminary data.</text>
</comment>